<dbReference type="EMBL" id="SEZK01000062">
    <property type="protein sequence ID" value="RYU47467.1"/>
    <property type="molecule type" value="Genomic_DNA"/>
</dbReference>
<dbReference type="Proteomes" id="UP000294063">
    <property type="component" value="Unassembled WGS sequence"/>
</dbReference>
<evidence type="ECO:0000313" key="2">
    <source>
        <dbReference type="Proteomes" id="UP000294063"/>
    </source>
</evidence>
<name>A0A4Q5KMB0_9GAMM</name>
<dbReference type="AlphaFoldDB" id="A0A4Q5KMB0"/>
<evidence type="ECO:0000313" key="1">
    <source>
        <dbReference type="EMBL" id="RYU47467.1"/>
    </source>
</evidence>
<organism evidence="1 2">
    <name type="scientific">Aliivibrio finisterrensis</name>
    <dbReference type="NCBI Taxonomy" id="511998"/>
    <lineage>
        <taxon>Bacteria</taxon>
        <taxon>Pseudomonadati</taxon>
        <taxon>Pseudomonadota</taxon>
        <taxon>Gammaproteobacteria</taxon>
        <taxon>Vibrionales</taxon>
        <taxon>Vibrionaceae</taxon>
        <taxon>Aliivibrio</taxon>
    </lineage>
</organism>
<accession>A0A4Q5KMB0</accession>
<proteinExistence type="predicted"/>
<dbReference type="RefSeq" id="WP_130049389.1">
    <property type="nucleotide sequence ID" value="NZ_SEZK01000062.1"/>
</dbReference>
<protein>
    <submittedName>
        <fullName evidence="1">Uncharacterized protein</fullName>
    </submittedName>
</protein>
<sequence>MKDTIKINGLEKALDKIQKNSKVRTLSCEDVFKKLEALQKELNIRLFKKDQVGLQVRITVYTKVASCYQGMPQATFVTLEKGRTVWKLVDVERSNGIPANAEVLNISKFQAQVMAKITSDLSRMYVEIED</sequence>
<reference evidence="1 2" key="1">
    <citation type="submission" date="2019-02" db="EMBL/GenBank/DDBJ databases">
        <title>Genome sequences of Aliivibrio finisterrensis strains from farmed Atlantic salmon.</title>
        <authorList>
            <person name="Bowman J.P."/>
        </authorList>
    </citation>
    <scope>NUCLEOTIDE SEQUENCE [LARGE SCALE GENOMIC DNA]</scope>
    <source>
        <strain evidence="1 2">A46</strain>
    </source>
</reference>
<gene>
    <name evidence="1" type="ORF">ERW57_18430</name>
</gene>
<comment type="caution">
    <text evidence="1">The sequence shown here is derived from an EMBL/GenBank/DDBJ whole genome shotgun (WGS) entry which is preliminary data.</text>
</comment>